<sequence>MDNLFLTKLLESGYTEDPLDEILAVITLMAPDFPQEPLVELHREIRLIFEGEHPEYRQSNTKYHNLNHTYGVVLATVRLFHGLSRDGWHVSEETLSKALYSAYFHDCGLLLKNSEDAETGAVYTLGHEKRSMFLMADYLKARKFSLPFITDCSLIIQCTNLSIDPDSLFFPSAEMQLASFSVGSADILAQMADRYYLERLPLLFQEHEEGGVTGYKSAVELMEKTSVFYHEVVVDRLSSVFGNLTKFMQIHFRERWGVDRNLYLDSIKKNVTYIRLIVRSCGGDMEESLQKYLRRIPPD</sequence>
<reference evidence="2" key="1">
    <citation type="journal article" date="2013" name="Stand. Genomic Sci.">
        <title>Complete genome sequence of Desulfocapsa sulfexigens, a marine deltaproteobacterium specialized in disproportionating inorganic sulfur compounds.</title>
        <authorList>
            <person name="Finster K.W."/>
            <person name="Kjeldsen K.U."/>
            <person name="Kube M."/>
            <person name="Reinhardt R."/>
            <person name="Mussmann M."/>
            <person name="Amann R."/>
            <person name="Schreiber L."/>
        </authorList>
    </citation>
    <scope>NUCLEOTIDE SEQUENCE [LARGE SCALE GENOMIC DNA]</scope>
    <source>
        <strain evidence="2">DSM 10523 / SB164P1</strain>
    </source>
</reference>
<dbReference type="SUPFAM" id="SSF109604">
    <property type="entry name" value="HD-domain/PDEase-like"/>
    <property type="match status" value="1"/>
</dbReference>
<dbReference type="AlphaFoldDB" id="M1PDM4"/>
<gene>
    <name evidence="1" type="ordered locus">UWK_01262</name>
</gene>
<dbReference type="HOGENOM" id="CLU_079362_0_0_7"/>
<accession>M1PDM4</accession>
<proteinExistence type="predicted"/>
<organism evidence="1 2">
    <name type="scientific">Desulfocapsa sulfexigens (strain DSM 10523 / SB164P1)</name>
    <dbReference type="NCBI Taxonomy" id="1167006"/>
    <lineage>
        <taxon>Bacteria</taxon>
        <taxon>Pseudomonadati</taxon>
        <taxon>Thermodesulfobacteriota</taxon>
        <taxon>Desulfobulbia</taxon>
        <taxon>Desulfobulbales</taxon>
        <taxon>Desulfocapsaceae</taxon>
        <taxon>Desulfocapsa</taxon>
    </lineage>
</organism>
<evidence type="ECO:0000313" key="2">
    <source>
        <dbReference type="Proteomes" id="UP000011721"/>
    </source>
</evidence>
<dbReference type="STRING" id="1167006.UWK_01262"/>
<dbReference type="eggNOG" id="ENOG502Z8JT">
    <property type="taxonomic scope" value="Bacteria"/>
</dbReference>
<evidence type="ECO:0000313" key="1">
    <source>
        <dbReference type="EMBL" id="AGF77825.1"/>
    </source>
</evidence>
<dbReference type="Gene3D" id="1.10.3210.10">
    <property type="entry name" value="Hypothetical protein af1432"/>
    <property type="match status" value="1"/>
</dbReference>
<evidence type="ECO:0008006" key="3">
    <source>
        <dbReference type="Google" id="ProtNLM"/>
    </source>
</evidence>
<dbReference type="RefSeq" id="WP_015403517.1">
    <property type="nucleotide sequence ID" value="NC_020304.1"/>
</dbReference>
<dbReference type="Proteomes" id="UP000011721">
    <property type="component" value="Chromosome"/>
</dbReference>
<keyword evidence="2" id="KW-1185">Reference proteome</keyword>
<dbReference type="EMBL" id="CP003985">
    <property type="protein sequence ID" value="AGF77825.1"/>
    <property type="molecule type" value="Genomic_DNA"/>
</dbReference>
<dbReference type="KEGG" id="dsf:UWK_01262"/>
<dbReference type="OrthoDB" id="188290at2"/>
<name>M1PDM4_DESSD</name>
<protein>
    <recommendedName>
        <fullName evidence="3">HD/PDEase domain-containing protein</fullName>
    </recommendedName>
</protein>